<evidence type="ECO:0000256" key="1">
    <source>
        <dbReference type="SAM" id="Phobius"/>
    </source>
</evidence>
<keyword evidence="1" id="KW-0472">Membrane</keyword>
<dbReference type="Pfam" id="PF12966">
    <property type="entry name" value="AtpR"/>
    <property type="match status" value="1"/>
</dbReference>
<feature type="transmembrane region" description="Helical" evidence="1">
    <location>
        <begin position="21"/>
        <end position="46"/>
    </location>
</feature>
<comment type="caution">
    <text evidence="2">The sequence shown here is derived from an EMBL/GenBank/DDBJ whole genome shotgun (WGS) entry which is preliminary data.</text>
</comment>
<dbReference type="RefSeq" id="WP_005986626.1">
    <property type="nucleotide sequence ID" value="NZ_AOSV01000020.1"/>
</dbReference>
<accession>M5PSU6</accession>
<protein>
    <submittedName>
        <fullName evidence="2">N-ATPase, AtpR subunit</fullName>
    </submittedName>
</protein>
<evidence type="ECO:0000313" key="3">
    <source>
        <dbReference type="Proteomes" id="UP000011922"/>
    </source>
</evidence>
<dbReference type="PATRIC" id="fig|1262666.3.peg.1980"/>
<dbReference type="EMBL" id="AOSV01000020">
    <property type="protein sequence ID" value="EMG37115.1"/>
    <property type="molecule type" value="Genomic_DNA"/>
</dbReference>
<organism evidence="2 3">
    <name type="scientific">Desulfocurvibacter africanus PCS</name>
    <dbReference type="NCBI Taxonomy" id="1262666"/>
    <lineage>
        <taxon>Bacteria</taxon>
        <taxon>Pseudomonadati</taxon>
        <taxon>Thermodesulfobacteriota</taxon>
        <taxon>Desulfovibrionia</taxon>
        <taxon>Desulfovibrionales</taxon>
        <taxon>Desulfovibrionaceae</taxon>
        <taxon>Desulfocurvibacter</taxon>
    </lineage>
</organism>
<proteinExistence type="predicted"/>
<reference evidence="2 3" key="1">
    <citation type="journal article" date="2013" name="Genome Announc.">
        <title>Draft Genome Sequence for Desulfovibrio africanus Strain PCS.</title>
        <authorList>
            <person name="Brown S.D."/>
            <person name="Utturkar S.M."/>
            <person name="Arkin A.P."/>
            <person name="Deutschbauer A.M."/>
            <person name="Elias D.A."/>
            <person name="Hazen T.C."/>
            <person name="Chakraborty R."/>
        </authorList>
    </citation>
    <scope>NUCLEOTIDE SEQUENCE [LARGE SCALE GENOMIC DNA]</scope>
    <source>
        <strain evidence="2 3">PCS</strain>
    </source>
</reference>
<dbReference type="Proteomes" id="UP000011922">
    <property type="component" value="Unassembled WGS sequence"/>
</dbReference>
<keyword evidence="1" id="KW-1133">Transmembrane helix</keyword>
<dbReference type="InterPro" id="IPR017581">
    <property type="entry name" value="AtpR-like"/>
</dbReference>
<gene>
    <name evidence="2" type="ORF">PCS_01950</name>
</gene>
<feature type="transmembrane region" description="Helical" evidence="1">
    <location>
        <begin position="84"/>
        <end position="104"/>
    </location>
</feature>
<name>M5PSU6_DESAF</name>
<dbReference type="AlphaFoldDB" id="M5PSU6"/>
<sequence length="113" mass="12315">MSIAKTVEFGIVGDMVRTADIMILAGALAWGVLLCLLFYGGLWLTLRSLGGKGRPRRFLWLSFLARLGLTAAGFWAVLQLGLPAMAAALLSFSLLRLWLVPALGRSLPREKRS</sequence>
<keyword evidence="1" id="KW-0812">Transmembrane</keyword>
<evidence type="ECO:0000313" key="2">
    <source>
        <dbReference type="EMBL" id="EMG37115.1"/>
    </source>
</evidence>